<keyword evidence="2" id="KW-0723">Serine/threonine-protein kinase</keyword>
<keyword evidence="3" id="KW-1185">Reference proteome</keyword>
<dbReference type="STRING" id="1192034.CAP_6815"/>
<dbReference type="Pfam" id="PF13360">
    <property type="entry name" value="PQQ_2"/>
    <property type="match status" value="2"/>
</dbReference>
<accession>A0A017TER6</accession>
<dbReference type="Gene3D" id="2.130.10.10">
    <property type="entry name" value="YVTN repeat-like/Quinoprotein amine dehydrogenase"/>
    <property type="match status" value="2"/>
</dbReference>
<dbReference type="InterPro" id="IPR011047">
    <property type="entry name" value="Quinoprotein_ADH-like_sf"/>
</dbReference>
<dbReference type="SUPFAM" id="SSF50998">
    <property type="entry name" value="Quinoprotein alcohol dehydrogenase-like"/>
    <property type="match status" value="1"/>
</dbReference>
<keyword evidence="2" id="KW-0808">Transferase</keyword>
<dbReference type="Proteomes" id="UP000019678">
    <property type="component" value="Unassembled WGS sequence"/>
</dbReference>
<dbReference type="PANTHER" id="PTHR34512">
    <property type="entry name" value="CELL SURFACE PROTEIN"/>
    <property type="match status" value="1"/>
</dbReference>
<name>A0A017TER6_9BACT</name>
<dbReference type="AlphaFoldDB" id="A0A017TER6"/>
<dbReference type="GO" id="GO:0004674">
    <property type="term" value="F:protein serine/threonine kinase activity"/>
    <property type="evidence" value="ECO:0007669"/>
    <property type="project" value="UniProtKB-KW"/>
</dbReference>
<proteinExistence type="predicted"/>
<gene>
    <name evidence="2" type="ORF">CAP_6815</name>
</gene>
<dbReference type="PANTHER" id="PTHR34512:SF30">
    <property type="entry name" value="OUTER MEMBRANE PROTEIN ASSEMBLY FACTOR BAMB"/>
    <property type="match status" value="1"/>
</dbReference>
<dbReference type="InterPro" id="IPR018391">
    <property type="entry name" value="PQQ_b-propeller_rpt"/>
</dbReference>
<keyword evidence="2" id="KW-0418">Kinase</keyword>
<evidence type="ECO:0000313" key="3">
    <source>
        <dbReference type="Proteomes" id="UP000019678"/>
    </source>
</evidence>
<feature type="domain" description="Pyrrolo-quinoline quinone repeat" evidence="1">
    <location>
        <begin position="110"/>
        <end position="201"/>
    </location>
</feature>
<dbReference type="eggNOG" id="COG1520">
    <property type="taxonomic scope" value="Bacteria"/>
</dbReference>
<reference evidence="2 3" key="1">
    <citation type="submission" date="2013-05" db="EMBL/GenBank/DDBJ databases">
        <title>Genome assembly of Chondromyces apiculatus DSM 436.</title>
        <authorList>
            <person name="Sharma G."/>
            <person name="Khatri I."/>
            <person name="Kaur C."/>
            <person name="Mayilraj S."/>
            <person name="Subramanian S."/>
        </authorList>
    </citation>
    <scope>NUCLEOTIDE SEQUENCE [LARGE SCALE GENOMIC DNA]</scope>
    <source>
        <strain evidence="2 3">DSM 436</strain>
    </source>
</reference>
<dbReference type="EMBL" id="ASRX01000006">
    <property type="protein sequence ID" value="EYF07793.1"/>
    <property type="molecule type" value="Genomic_DNA"/>
</dbReference>
<sequence length="362" mass="37218">MEGSPTTNVLCPRCGADNPAIQPAPAVSPTVRLLAMGGMAIVGLGFGVLFFVQAEPPPDAGQPPPRTSRSARATPKGPWLEVYRDDLCFVDANGDDVRDPVVWMSEGKDRSRVAVIDGRTGQGLWAATAVKGRPPLSCVGKDVIVAGTGEAALRGLDARSGAETWRVDLSGTPEVITVGEGCVSVLARGGAIAGVQGATGAMDRCASAPTPDPFAGPRWERTRNPRLIPAGEVELRLSAAASTEPEPKLTLEGLRGGAPAWTRPLDAQAPGVKPELMMVVSGGLVVVAGAERGGGGRMRFIGVDVGTGAVLYERPAGWAGPNIPAMELEGGRVVVIAGGSLRAIEAMTGEEAWQAVAPSTLL</sequence>
<dbReference type="SMART" id="SM00564">
    <property type="entry name" value="PQQ"/>
    <property type="match status" value="2"/>
</dbReference>
<feature type="domain" description="Pyrrolo-quinoline quinone repeat" evidence="1">
    <location>
        <begin position="255"/>
        <end position="356"/>
    </location>
</feature>
<protein>
    <submittedName>
        <fullName evidence="2">Putative serine/threonine protein kinase</fullName>
    </submittedName>
</protein>
<dbReference type="InterPro" id="IPR015943">
    <property type="entry name" value="WD40/YVTN_repeat-like_dom_sf"/>
</dbReference>
<evidence type="ECO:0000259" key="1">
    <source>
        <dbReference type="Pfam" id="PF13360"/>
    </source>
</evidence>
<organism evidence="2 3">
    <name type="scientific">Chondromyces apiculatus DSM 436</name>
    <dbReference type="NCBI Taxonomy" id="1192034"/>
    <lineage>
        <taxon>Bacteria</taxon>
        <taxon>Pseudomonadati</taxon>
        <taxon>Myxococcota</taxon>
        <taxon>Polyangia</taxon>
        <taxon>Polyangiales</taxon>
        <taxon>Polyangiaceae</taxon>
        <taxon>Chondromyces</taxon>
    </lineage>
</organism>
<comment type="caution">
    <text evidence="2">The sequence shown here is derived from an EMBL/GenBank/DDBJ whole genome shotgun (WGS) entry which is preliminary data.</text>
</comment>
<evidence type="ECO:0000313" key="2">
    <source>
        <dbReference type="EMBL" id="EYF07793.1"/>
    </source>
</evidence>
<dbReference type="InterPro" id="IPR002372">
    <property type="entry name" value="PQQ_rpt_dom"/>
</dbReference>